<dbReference type="RefSeq" id="WP_266067914.1">
    <property type="nucleotide sequence ID" value="NZ_JAPJDA010000001.1"/>
</dbReference>
<organism evidence="2 3">
    <name type="scientific">Salinimicrobium profundisediminis</name>
    <dbReference type="NCBI Taxonomy" id="2994553"/>
    <lineage>
        <taxon>Bacteria</taxon>
        <taxon>Pseudomonadati</taxon>
        <taxon>Bacteroidota</taxon>
        <taxon>Flavobacteriia</taxon>
        <taxon>Flavobacteriales</taxon>
        <taxon>Flavobacteriaceae</taxon>
        <taxon>Salinimicrobium</taxon>
    </lineage>
</organism>
<accession>A0A9X3CU55</accession>
<feature type="compositionally biased region" description="Basic and acidic residues" evidence="1">
    <location>
        <begin position="24"/>
        <end position="55"/>
    </location>
</feature>
<reference evidence="2" key="1">
    <citation type="submission" date="2022-11" db="EMBL/GenBank/DDBJ databases">
        <title>Salinimicrobium profundisediminis sp. nov., isolated from deep-sea sediment of the Mariana Trench.</title>
        <authorList>
            <person name="Fu H."/>
        </authorList>
    </citation>
    <scope>NUCLEOTIDE SEQUENCE</scope>
    <source>
        <strain evidence="2">MT39</strain>
    </source>
</reference>
<sequence>MDTEKKFETGKSSTLPKKPGVTTKESRRRDWGYTDQYRRMMQRDSRKRTESKEEK</sequence>
<evidence type="ECO:0000256" key="1">
    <source>
        <dbReference type="SAM" id="MobiDB-lite"/>
    </source>
</evidence>
<name>A0A9X3CU55_9FLAO</name>
<evidence type="ECO:0000313" key="3">
    <source>
        <dbReference type="Proteomes" id="UP001148482"/>
    </source>
</evidence>
<feature type="region of interest" description="Disordered" evidence="1">
    <location>
        <begin position="1"/>
        <end position="55"/>
    </location>
</feature>
<dbReference type="AlphaFoldDB" id="A0A9X3CU55"/>
<gene>
    <name evidence="2" type="ORF">OQ279_01150</name>
</gene>
<proteinExistence type="predicted"/>
<dbReference type="Proteomes" id="UP001148482">
    <property type="component" value="Unassembled WGS sequence"/>
</dbReference>
<dbReference type="EMBL" id="JAPJDA010000001">
    <property type="protein sequence ID" value="MCX2836744.1"/>
    <property type="molecule type" value="Genomic_DNA"/>
</dbReference>
<protein>
    <submittedName>
        <fullName evidence="2">Uncharacterized protein</fullName>
    </submittedName>
</protein>
<comment type="caution">
    <text evidence="2">The sequence shown here is derived from an EMBL/GenBank/DDBJ whole genome shotgun (WGS) entry which is preliminary data.</text>
</comment>
<evidence type="ECO:0000313" key="2">
    <source>
        <dbReference type="EMBL" id="MCX2836744.1"/>
    </source>
</evidence>
<keyword evidence="3" id="KW-1185">Reference proteome</keyword>